<dbReference type="Proteomes" id="UP000283855">
    <property type="component" value="Unassembled WGS sequence"/>
</dbReference>
<dbReference type="Gene3D" id="3.10.350.10">
    <property type="entry name" value="LysM domain"/>
    <property type="match status" value="1"/>
</dbReference>
<gene>
    <name evidence="6" type="ORF">DW921_00145</name>
</gene>
<accession>A0A413T507</accession>
<dbReference type="PANTHER" id="PTHR33175:SF2">
    <property type="entry name" value="INTEGRATION HOST FACTOR SUBUNIT ALPHA"/>
    <property type="match status" value="1"/>
</dbReference>
<feature type="compositionally biased region" description="Basic and acidic residues" evidence="3">
    <location>
        <begin position="142"/>
        <end position="167"/>
    </location>
</feature>
<dbReference type="InterPro" id="IPR000119">
    <property type="entry name" value="Hist_DNA-bd"/>
</dbReference>
<keyword evidence="4" id="KW-0472">Membrane</keyword>
<protein>
    <recommendedName>
        <fullName evidence="5">LysM domain-containing protein</fullName>
    </recommendedName>
</protein>
<dbReference type="EMBL" id="QSFT01000001">
    <property type="protein sequence ID" value="RHA78912.1"/>
    <property type="molecule type" value="Genomic_DNA"/>
</dbReference>
<comment type="caution">
    <text evidence="6">The sequence shown here is derived from an EMBL/GenBank/DDBJ whole genome shotgun (WGS) entry which is preliminary data.</text>
</comment>
<comment type="similarity">
    <text evidence="1">Belongs to the bacterial histone-like protein family.</text>
</comment>
<evidence type="ECO:0000256" key="1">
    <source>
        <dbReference type="ARBA" id="ARBA00010529"/>
    </source>
</evidence>
<feature type="transmembrane region" description="Helical" evidence="4">
    <location>
        <begin position="223"/>
        <end position="245"/>
    </location>
</feature>
<feature type="compositionally biased region" description="Acidic residues" evidence="3">
    <location>
        <begin position="194"/>
        <end position="208"/>
    </location>
</feature>
<feature type="region of interest" description="Disordered" evidence="3">
    <location>
        <begin position="103"/>
        <end position="208"/>
    </location>
</feature>
<dbReference type="InterPro" id="IPR010992">
    <property type="entry name" value="IHF-like_DNA-bd_dom_sf"/>
</dbReference>
<keyword evidence="4" id="KW-0812">Transmembrane</keyword>
<reference evidence="6 7" key="1">
    <citation type="submission" date="2018-08" db="EMBL/GenBank/DDBJ databases">
        <title>A genome reference for cultivated species of the human gut microbiota.</title>
        <authorList>
            <person name="Zou Y."/>
            <person name="Xue W."/>
            <person name="Luo G."/>
        </authorList>
    </citation>
    <scope>NUCLEOTIDE SEQUENCE [LARGE SCALE GENOMIC DNA]</scope>
    <source>
        <strain evidence="6 7">AM42-38</strain>
    </source>
</reference>
<proteinExistence type="inferred from homology"/>
<evidence type="ECO:0000259" key="5">
    <source>
        <dbReference type="PROSITE" id="PS51782"/>
    </source>
</evidence>
<evidence type="ECO:0000313" key="6">
    <source>
        <dbReference type="EMBL" id="RHA78912.1"/>
    </source>
</evidence>
<dbReference type="SUPFAM" id="SSF47729">
    <property type="entry name" value="IHF-like DNA-binding proteins"/>
    <property type="match status" value="1"/>
</dbReference>
<dbReference type="PANTHER" id="PTHR33175">
    <property type="entry name" value="DNA-BINDING PROTEIN HU"/>
    <property type="match status" value="1"/>
</dbReference>
<dbReference type="GO" id="GO:0003677">
    <property type="term" value="F:DNA binding"/>
    <property type="evidence" value="ECO:0007669"/>
    <property type="project" value="UniProtKB-KW"/>
</dbReference>
<dbReference type="Pfam" id="PF00216">
    <property type="entry name" value="Bac_DNA_binding"/>
    <property type="match status" value="1"/>
</dbReference>
<dbReference type="GO" id="GO:0005829">
    <property type="term" value="C:cytosol"/>
    <property type="evidence" value="ECO:0007669"/>
    <property type="project" value="TreeGrafter"/>
</dbReference>
<evidence type="ECO:0000256" key="2">
    <source>
        <dbReference type="ARBA" id="ARBA00023125"/>
    </source>
</evidence>
<evidence type="ECO:0000256" key="3">
    <source>
        <dbReference type="SAM" id="MobiDB-lite"/>
    </source>
</evidence>
<keyword evidence="4" id="KW-1133">Transmembrane helix</keyword>
<dbReference type="InterPro" id="IPR018392">
    <property type="entry name" value="LysM"/>
</dbReference>
<dbReference type="RefSeq" id="WP_118399749.1">
    <property type="nucleotide sequence ID" value="NZ_CABJGD010000001.1"/>
</dbReference>
<dbReference type="Gene3D" id="4.10.520.10">
    <property type="entry name" value="IHF-like DNA-binding proteins"/>
    <property type="match status" value="1"/>
</dbReference>
<organism evidence="6 7">
    <name type="scientific">Phocaeicola coprophilus</name>
    <dbReference type="NCBI Taxonomy" id="387090"/>
    <lineage>
        <taxon>Bacteria</taxon>
        <taxon>Pseudomonadati</taxon>
        <taxon>Bacteroidota</taxon>
        <taxon>Bacteroidia</taxon>
        <taxon>Bacteroidales</taxon>
        <taxon>Bacteroidaceae</taxon>
        <taxon>Phocaeicola</taxon>
    </lineage>
</organism>
<feature type="compositionally biased region" description="Polar residues" evidence="3">
    <location>
        <begin position="125"/>
        <end position="140"/>
    </location>
</feature>
<dbReference type="PROSITE" id="PS51782">
    <property type="entry name" value="LYSM"/>
    <property type="match status" value="1"/>
</dbReference>
<feature type="domain" description="LysM" evidence="5">
    <location>
        <begin position="328"/>
        <end position="377"/>
    </location>
</feature>
<sequence>MNEKVTLQALAEQLASRHQMEQADAEAFVQTFVALIEEALQQEKYVKVKGLGTFKLIEMSGHNRVSFVPEASLRDLINKPFAHFETVVLNENTHFDDMTEEVLSTDNLSESEEQTEVVEPKAVSDTENADLSAQSASEENTIPEHAESLEHPDNSEHVENSDHKETAECEGDEPAPVKEEETSVTPEVSRLENESEESEETFGETVSEEPEVQVNRRIFRIPWCMIATVLLAGVLIGGGIVWALLSGRRYIPESLVNYWMKEHVSVDSLHPAAQSVKDTVVLQPDTVAVVAADTVQKKHSEPEQPVKVPARRETLADTVDYDIQGTQTTHTIQKGESLAKISLKYYGTKKLWPYLVRHNKKIIKNPNNVPIGTVIQIPVLVPAQE</sequence>
<name>A0A413T507_9BACT</name>
<evidence type="ECO:0000256" key="4">
    <source>
        <dbReference type="SAM" id="Phobius"/>
    </source>
</evidence>
<dbReference type="CDD" id="cd00118">
    <property type="entry name" value="LysM"/>
    <property type="match status" value="1"/>
</dbReference>
<dbReference type="InterPro" id="IPR036779">
    <property type="entry name" value="LysM_dom_sf"/>
</dbReference>
<keyword evidence="2" id="KW-0238">DNA-binding</keyword>
<dbReference type="AlphaFoldDB" id="A0A413T507"/>
<dbReference type="GO" id="GO:0030527">
    <property type="term" value="F:structural constituent of chromatin"/>
    <property type="evidence" value="ECO:0007669"/>
    <property type="project" value="InterPro"/>
</dbReference>
<dbReference type="SMART" id="SM00257">
    <property type="entry name" value="LysM"/>
    <property type="match status" value="1"/>
</dbReference>
<evidence type="ECO:0000313" key="7">
    <source>
        <dbReference type="Proteomes" id="UP000283855"/>
    </source>
</evidence>